<feature type="domain" description="Right handed beta helix" evidence="4">
    <location>
        <begin position="124"/>
        <end position="262"/>
    </location>
</feature>
<dbReference type="Proteomes" id="UP001174909">
    <property type="component" value="Unassembled WGS sequence"/>
</dbReference>
<dbReference type="SUPFAM" id="SSF51126">
    <property type="entry name" value="Pectin lyase-like"/>
    <property type="match status" value="1"/>
</dbReference>
<evidence type="ECO:0000256" key="3">
    <source>
        <dbReference type="ARBA" id="ARBA00022786"/>
    </source>
</evidence>
<evidence type="ECO:0000313" key="5">
    <source>
        <dbReference type="EMBL" id="CAI8024507.1"/>
    </source>
</evidence>
<dbReference type="InterPro" id="IPR051550">
    <property type="entry name" value="SCF-Subunits/Alg-Epimerases"/>
</dbReference>
<proteinExistence type="predicted"/>
<evidence type="ECO:0000313" key="6">
    <source>
        <dbReference type="Proteomes" id="UP001174909"/>
    </source>
</evidence>
<dbReference type="EMBL" id="CASHTH010002081">
    <property type="protein sequence ID" value="CAI8024507.1"/>
    <property type="molecule type" value="Genomic_DNA"/>
</dbReference>
<evidence type="ECO:0000256" key="1">
    <source>
        <dbReference type="ARBA" id="ARBA00004906"/>
    </source>
</evidence>
<accession>A0AA35WS70</accession>
<comment type="pathway">
    <text evidence="1">Protein modification; protein ubiquitination.</text>
</comment>
<dbReference type="NCBIfam" id="TIGR03804">
    <property type="entry name" value="para_beta_helix"/>
    <property type="match status" value="1"/>
</dbReference>
<organism evidence="5 6">
    <name type="scientific">Geodia barretti</name>
    <name type="common">Barrett's horny sponge</name>
    <dbReference type="NCBI Taxonomy" id="519541"/>
    <lineage>
        <taxon>Eukaryota</taxon>
        <taxon>Metazoa</taxon>
        <taxon>Porifera</taxon>
        <taxon>Demospongiae</taxon>
        <taxon>Heteroscleromorpha</taxon>
        <taxon>Tetractinellida</taxon>
        <taxon>Astrophorina</taxon>
        <taxon>Geodiidae</taxon>
        <taxon>Geodia</taxon>
    </lineage>
</organism>
<dbReference type="Gene3D" id="2.160.20.10">
    <property type="entry name" value="Single-stranded right-handed beta-helix, Pectin lyase-like"/>
    <property type="match status" value="1"/>
</dbReference>
<dbReference type="InterPro" id="IPR012334">
    <property type="entry name" value="Pectin_lyas_fold"/>
</dbReference>
<reference evidence="5" key="1">
    <citation type="submission" date="2023-03" db="EMBL/GenBank/DDBJ databases">
        <authorList>
            <person name="Steffen K."/>
            <person name="Cardenas P."/>
        </authorList>
    </citation>
    <scope>NUCLEOTIDE SEQUENCE</scope>
</reference>
<dbReference type="InterPro" id="IPR011050">
    <property type="entry name" value="Pectin_lyase_fold/virulence"/>
</dbReference>
<dbReference type="InterPro" id="IPR039448">
    <property type="entry name" value="Beta_helix"/>
</dbReference>
<dbReference type="PANTHER" id="PTHR22990">
    <property type="entry name" value="F-BOX ONLY PROTEIN"/>
    <property type="match status" value="1"/>
</dbReference>
<keyword evidence="2" id="KW-0677">Repeat</keyword>
<evidence type="ECO:0000259" key="4">
    <source>
        <dbReference type="Pfam" id="PF13229"/>
    </source>
</evidence>
<gene>
    <name evidence="5" type="ORF">GBAR_LOCUS14229</name>
</gene>
<dbReference type="PANTHER" id="PTHR22990:SF15">
    <property type="entry name" value="F-BOX ONLY PROTEIN 10"/>
    <property type="match status" value="1"/>
</dbReference>
<name>A0AA35WS70_GEOBA</name>
<comment type="caution">
    <text evidence="5">The sequence shown here is derived from an EMBL/GenBank/DDBJ whole genome shotgun (WGS) entry which is preliminary data.</text>
</comment>
<keyword evidence="6" id="KW-1185">Reference proteome</keyword>
<dbReference type="SMART" id="SM00710">
    <property type="entry name" value="PbH1"/>
    <property type="match status" value="7"/>
</dbReference>
<dbReference type="AlphaFoldDB" id="A0AA35WS70"/>
<evidence type="ECO:0000256" key="2">
    <source>
        <dbReference type="ARBA" id="ARBA00022737"/>
    </source>
</evidence>
<dbReference type="InterPro" id="IPR006626">
    <property type="entry name" value="PbH1"/>
</dbReference>
<keyword evidence="3" id="KW-0833">Ubl conjugation pathway</keyword>
<sequence length="350" mass="38005">MGDSLHLRSNVTVIGAGKDTVLRKGSGHISPLVTDGDYGEEQITVVDGSGFKVGMGVTVQDDRSGGFHTTVGTIIARVDENTFIINSPLQADCMVHNNAIAKNTFPLLSGYYAENIRIEGVTVDGNRADNADLNGCRGAGIFFYRVNNSQIHNCTVHDYNGDGFSFQQSSNISIENCVSHHNTGLGFHPGSGSQRPTIRNNAAYENRDDGLFLCWRVRHGTFEGNELRGNGRYGISIGHKDSDNLLRGNTVIGNANHGVYFRNEPEYTGGHRNRLEGNKIYNNGTNGKGSGIYIDGETNDTVIVGNEIGNQSEVGDSTQRFGVVIGAKAKRVKLEGNRLERNLDGEIKRK</sequence>
<dbReference type="Pfam" id="PF13229">
    <property type="entry name" value="Beta_helix"/>
    <property type="match status" value="1"/>
</dbReference>
<dbReference type="InterPro" id="IPR022441">
    <property type="entry name" value="Para_beta_helix_rpt-2"/>
</dbReference>
<protein>
    <recommendedName>
        <fullName evidence="4">Right handed beta helix domain-containing protein</fullName>
    </recommendedName>
</protein>